<proteinExistence type="predicted"/>
<evidence type="ECO:0000256" key="1">
    <source>
        <dbReference type="SAM" id="MobiDB-lite"/>
    </source>
</evidence>
<feature type="region of interest" description="Disordered" evidence="1">
    <location>
        <begin position="1"/>
        <end position="59"/>
    </location>
</feature>
<protein>
    <submittedName>
        <fullName evidence="2">Uncharacterized protein</fullName>
    </submittedName>
</protein>
<organism evidence="2 3">
    <name type="scientific">Alkalisalibacterium limincola</name>
    <dbReference type="NCBI Taxonomy" id="2699169"/>
    <lineage>
        <taxon>Bacteria</taxon>
        <taxon>Pseudomonadati</taxon>
        <taxon>Pseudomonadota</taxon>
        <taxon>Gammaproteobacteria</taxon>
        <taxon>Lysobacterales</taxon>
        <taxon>Lysobacteraceae</taxon>
        <taxon>Alkalisalibacterium</taxon>
    </lineage>
</organism>
<name>A0A5C8KJJ4_9GAMM</name>
<dbReference type="AlphaFoldDB" id="A0A5C8KJJ4"/>
<dbReference type="EMBL" id="VRTS01000008">
    <property type="protein sequence ID" value="TXK60772.1"/>
    <property type="molecule type" value="Genomic_DNA"/>
</dbReference>
<evidence type="ECO:0000313" key="3">
    <source>
        <dbReference type="Proteomes" id="UP000321248"/>
    </source>
</evidence>
<accession>A0A5C8KJJ4</accession>
<keyword evidence="3" id="KW-1185">Reference proteome</keyword>
<sequence length="59" mass="6814">MLCTQWKPINRKESPNEYRHPPESFDRPRPRPGRLHPADPGRGAPGRRRGHRRGPPGRA</sequence>
<gene>
    <name evidence="2" type="ORF">FU658_11630</name>
</gene>
<dbReference type="Proteomes" id="UP000321248">
    <property type="component" value="Unassembled WGS sequence"/>
</dbReference>
<reference evidence="2 3" key="1">
    <citation type="submission" date="2019-08" db="EMBL/GenBank/DDBJ databases">
        <authorList>
            <person name="Karlyshev A.V."/>
        </authorList>
    </citation>
    <scope>NUCLEOTIDE SEQUENCE [LARGE SCALE GENOMIC DNA]</scope>
    <source>
        <strain evidence="2 3">Alg18-2.2</strain>
    </source>
</reference>
<feature type="compositionally biased region" description="Basic residues" evidence="1">
    <location>
        <begin position="45"/>
        <end position="59"/>
    </location>
</feature>
<comment type="caution">
    <text evidence="2">The sequence shown here is derived from an EMBL/GenBank/DDBJ whole genome shotgun (WGS) entry which is preliminary data.</text>
</comment>
<feature type="compositionally biased region" description="Basic and acidic residues" evidence="1">
    <location>
        <begin position="10"/>
        <end position="29"/>
    </location>
</feature>
<evidence type="ECO:0000313" key="2">
    <source>
        <dbReference type="EMBL" id="TXK60772.1"/>
    </source>
</evidence>